<dbReference type="Proteomes" id="UP001069090">
    <property type="component" value="Unassembled WGS sequence"/>
</dbReference>
<evidence type="ECO:0000256" key="7">
    <source>
        <dbReference type="ARBA" id="ARBA00022927"/>
    </source>
</evidence>
<evidence type="ECO:0000256" key="5">
    <source>
        <dbReference type="ARBA" id="ARBA00022519"/>
    </source>
</evidence>
<keyword evidence="3 10" id="KW-0813">Transport</keyword>
<feature type="domain" description="TonB C-terminal" evidence="11">
    <location>
        <begin position="112"/>
        <end position="204"/>
    </location>
</feature>
<dbReference type="GO" id="GO:0031992">
    <property type="term" value="F:energy transducer activity"/>
    <property type="evidence" value="ECO:0007669"/>
    <property type="project" value="InterPro"/>
</dbReference>
<dbReference type="InterPro" id="IPR037682">
    <property type="entry name" value="TonB_C"/>
</dbReference>
<evidence type="ECO:0000256" key="3">
    <source>
        <dbReference type="ARBA" id="ARBA00022448"/>
    </source>
</evidence>
<evidence type="ECO:0000313" key="13">
    <source>
        <dbReference type="Proteomes" id="UP001069090"/>
    </source>
</evidence>
<evidence type="ECO:0000256" key="1">
    <source>
        <dbReference type="ARBA" id="ARBA00004383"/>
    </source>
</evidence>
<dbReference type="GO" id="GO:0030288">
    <property type="term" value="C:outer membrane-bounded periplasmic space"/>
    <property type="evidence" value="ECO:0007669"/>
    <property type="project" value="InterPro"/>
</dbReference>
<dbReference type="EMBL" id="JAPTGG010000001">
    <property type="protein sequence ID" value="MCZ0863769.1"/>
    <property type="molecule type" value="Genomic_DNA"/>
</dbReference>
<feature type="transmembrane region" description="Helical" evidence="10">
    <location>
        <begin position="12"/>
        <end position="35"/>
    </location>
</feature>
<keyword evidence="10" id="KW-0735">Signal-anchor</keyword>
<dbReference type="PANTHER" id="PTHR33446">
    <property type="entry name" value="PROTEIN TONB-RELATED"/>
    <property type="match status" value="1"/>
</dbReference>
<proteinExistence type="inferred from homology"/>
<evidence type="ECO:0000256" key="4">
    <source>
        <dbReference type="ARBA" id="ARBA00022475"/>
    </source>
</evidence>
<keyword evidence="6 10" id="KW-0812">Transmembrane</keyword>
<evidence type="ECO:0000256" key="2">
    <source>
        <dbReference type="ARBA" id="ARBA00006555"/>
    </source>
</evidence>
<keyword evidence="13" id="KW-1185">Reference proteome</keyword>
<keyword evidence="9 10" id="KW-0472">Membrane</keyword>
<evidence type="ECO:0000256" key="9">
    <source>
        <dbReference type="ARBA" id="ARBA00023136"/>
    </source>
</evidence>
<dbReference type="PANTHER" id="PTHR33446:SF14">
    <property type="entry name" value="PROTEIN TONB"/>
    <property type="match status" value="1"/>
</dbReference>
<dbReference type="SUPFAM" id="SSF74653">
    <property type="entry name" value="TolA/TonB C-terminal domain"/>
    <property type="match status" value="1"/>
</dbReference>
<dbReference type="Gene3D" id="3.30.1150.10">
    <property type="match status" value="1"/>
</dbReference>
<evidence type="ECO:0000256" key="8">
    <source>
        <dbReference type="ARBA" id="ARBA00022989"/>
    </source>
</evidence>
<dbReference type="GO" id="GO:0055085">
    <property type="term" value="P:transmembrane transport"/>
    <property type="evidence" value="ECO:0007669"/>
    <property type="project" value="InterPro"/>
</dbReference>
<evidence type="ECO:0000313" key="12">
    <source>
        <dbReference type="EMBL" id="MCZ0863769.1"/>
    </source>
</evidence>
<dbReference type="InterPro" id="IPR003538">
    <property type="entry name" value="TonB"/>
</dbReference>
<dbReference type="InterPro" id="IPR051045">
    <property type="entry name" value="TonB-dependent_transducer"/>
</dbReference>
<keyword evidence="8 10" id="KW-1133">Transmembrane helix</keyword>
<accession>A0A9J6RHF5</accession>
<comment type="similarity">
    <text evidence="2 10">Belongs to the TonB family.</text>
</comment>
<protein>
    <recommendedName>
        <fullName evidence="10">Protein TonB</fullName>
    </recommendedName>
</protein>
<dbReference type="Pfam" id="PF03544">
    <property type="entry name" value="TonB_C"/>
    <property type="match status" value="1"/>
</dbReference>
<keyword evidence="5 10" id="KW-0997">Cell inner membrane</keyword>
<dbReference type="RefSeq" id="WP_258329913.1">
    <property type="nucleotide sequence ID" value="NZ_JAPTGG010000001.1"/>
</dbReference>
<comment type="caution">
    <text evidence="12">The sequence shown here is derived from an EMBL/GenBank/DDBJ whole genome shotgun (WGS) entry which is preliminary data.</text>
</comment>
<evidence type="ECO:0000256" key="6">
    <source>
        <dbReference type="ARBA" id="ARBA00022692"/>
    </source>
</evidence>
<sequence length="204" mass="22463">MILHQLYQHSARISSAMVSASFITIALLLFMQALIEMDTPISSVSHTAIRAPIMEPDKEIEVKTPEKPKPPIDPVDPPLAMLETMPINAPIDGTTIPTDYEGGIDIDPSSNAMSGNAISMMQVAPNYPERARRKGIEGYVDLVFDLSATGQTLNIRILDAQPRGYFEQASIRALKKWKYKPAMEDGVAIAISNMTTRISYSLDQ</sequence>
<evidence type="ECO:0000256" key="10">
    <source>
        <dbReference type="RuleBase" id="RU362123"/>
    </source>
</evidence>
<evidence type="ECO:0000259" key="11">
    <source>
        <dbReference type="PROSITE" id="PS52015"/>
    </source>
</evidence>
<comment type="subcellular location">
    <subcellularLocation>
        <location evidence="1 10">Cell inner membrane</location>
        <topology evidence="1 10">Single-pass membrane protein</topology>
        <orientation evidence="1 10">Periplasmic side</orientation>
    </subcellularLocation>
</comment>
<comment type="function">
    <text evidence="10">Interacts with outer membrane receptor proteins that carry out high-affinity binding and energy dependent uptake into the periplasmic space of specific substrates. It could act to transduce energy from the cytoplasmic membrane to specific energy-requiring processes in the outer membrane, resulting in the release into the periplasm of ligands bound by these outer membrane proteins.</text>
</comment>
<dbReference type="GO" id="GO:0015031">
    <property type="term" value="P:protein transport"/>
    <property type="evidence" value="ECO:0007669"/>
    <property type="project" value="UniProtKB-UniRule"/>
</dbReference>
<dbReference type="NCBIfam" id="TIGR01352">
    <property type="entry name" value="tonB_Cterm"/>
    <property type="match status" value="1"/>
</dbReference>
<dbReference type="AlphaFoldDB" id="A0A9J6RHF5"/>
<name>A0A9J6RHF5_9GAMM</name>
<reference evidence="12 13" key="1">
    <citation type="submission" date="2022-12" db="EMBL/GenBank/DDBJ databases">
        <title>Dasania phycosphaerae sp. nov., isolated from particulate material of the south coast of Korea.</title>
        <authorList>
            <person name="Jiang Y."/>
        </authorList>
    </citation>
    <scope>NUCLEOTIDE SEQUENCE [LARGE SCALE GENOMIC DNA]</scope>
    <source>
        <strain evidence="12 13">GY-19</strain>
    </source>
</reference>
<dbReference type="PRINTS" id="PR01374">
    <property type="entry name" value="TONBPROTEIN"/>
</dbReference>
<keyword evidence="4 10" id="KW-1003">Cell membrane</keyword>
<keyword evidence="7 10" id="KW-0653">Protein transport</keyword>
<gene>
    <name evidence="12" type="ORF">O0V09_01070</name>
</gene>
<organism evidence="12 13">
    <name type="scientific">Dasania phycosphaerae</name>
    <dbReference type="NCBI Taxonomy" id="2950436"/>
    <lineage>
        <taxon>Bacteria</taxon>
        <taxon>Pseudomonadati</taxon>
        <taxon>Pseudomonadota</taxon>
        <taxon>Gammaproteobacteria</taxon>
        <taxon>Cellvibrionales</taxon>
        <taxon>Spongiibacteraceae</taxon>
        <taxon>Dasania</taxon>
    </lineage>
</organism>
<dbReference type="InterPro" id="IPR006260">
    <property type="entry name" value="TonB/TolA_C"/>
</dbReference>
<dbReference type="GO" id="GO:0005886">
    <property type="term" value="C:plasma membrane"/>
    <property type="evidence" value="ECO:0007669"/>
    <property type="project" value="UniProtKB-SubCell"/>
</dbReference>
<dbReference type="PROSITE" id="PS52015">
    <property type="entry name" value="TONB_CTD"/>
    <property type="match status" value="1"/>
</dbReference>
<dbReference type="GO" id="GO:0015891">
    <property type="term" value="P:siderophore transport"/>
    <property type="evidence" value="ECO:0007669"/>
    <property type="project" value="InterPro"/>
</dbReference>